<dbReference type="PANTHER" id="PTHR21353">
    <property type="match status" value="1"/>
</dbReference>
<evidence type="ECO:0000313" key="14">
    <source>
        <dbReference type="Proteomes" id="UP000008672"/>
    </source>
</evidence>
<dbReference type="SUPFAM" id="SSF47266">
    <property type="entry name" value="4-helical cytokines"/>
    <property type="match status" value="1"/>
</dbReference>
<keyword evidence="4" id="KW-0964">Secreted</keyword>
<dbReference type="GO" id="GO:0005615">
    <property type="term" value="C:extracellular space"/>
    <property type="evidence" value="ECO:0007669"/>
    <property type="project" value="UniProtKB-KW"/>
</dbReference>
<dbReference type="FunFam" id="1.20.1250.10:FF:000005">
    <property type="entry name" value="cardiotrophin-like cytokine factor 1"/>
    <property type="match status" value="1"/>
</dbReference>
<name>H2ZUT4_LATCH</name>
<keyword evidence="6" id="KW-0325">Glycoprotein</keyword>
<dbReference type="OMA" id="VAFRMES"/>
<evidence type="ECO:0000256" key="10">
    <source>
        <dbReference type="ARBA" id="ARBA00079727"/>
    </source>
</evidence>
<reference evidence="13" key="3">
    <citation type="submission" date="2025-09" db="UniProtKB">
        <authorList>
            <consortium name="Ensembl"/>
        </authorList>
    </citation>
    <scope>IDENTIFICATION</scope>
</reference>
<reference evidence="14" key="1">
    <citation type="submission" date="2011-08" db="EMBL/GenBank/DDBJ databases">
        <title>The draft genome of Latimeria chalumnae.</title>
        <authorList>
            <person name="Di Palma F."/>
            <person name="Alfoldi J."/>
            <person name="Johnson J."/>
            <person name="Berlin A."/>
            <person name="Gnerre S."/>
            <person name="Jaffe D."/>
            <person name="MacCallum I."/>
            <person name="Young S."/>
            <person name="Walker B.J."/>
            <person name="Lander E."/>
            <person name="Lindblad-Toh K."/>
        </authorList>
    </citation>
    <scope>NUCLEOTIDE SEQUENCE [LARGE SCALE GENOMIC DNA]</scope>
    <source>
        <strain evidence="14">Wild caught</strain>
    </source>
</reference>
<dbReference type="EMBL" id="AFYH01268773">
    <property type="status" value="NOT_ANNOTATED_CDS"/>
    <property type="molecule type" value="Genomic_DNA"/>
</dbReference>
<dbReference type="HOGENOM" id="CLU_079382_0_0_1"/>
<sequence>FSLFPGISALVTFLLAALLNTLAVPAMNLTDPTAKVSIQKTYDLTKYLEHQLSTLASTYLNYLGPPFNDPDFSPPRVNGTTQIPSATVDFELWRGLNDRLRLVENYRAYSVLLRYLELMTQDLSCPELRRHFNHFCTSLQGLIVSIASVMTSLGYPPPAHPLRVRGVPGVSGGGAWALAGTASSAPSTFLKKMDDFWLLKELQIWLWRSAKDFNRLKKRSLPQTAAVHNHRPHRH</sequence>
<evidence type="ECO:0000256" key="11">
    <source>
        <dbReference type="ARBA" id="ARBA00081040"/>
    </source>
</evidence>
<dbReference type="Pfam" id="PF06875">
    <property type="entry name" value="PRF"/>
    <property type="match status" value="1"/>
</dbReference>
<keyword evidence="5 12" id="KW-0732">Signal</keyword>
<dbReference type="Bgee" id="ENSLACG00000001034">
    <property type="expression patterns" value="Expressed in pectoral fin and 1 other cell type or tissue"/>
</dbReference>
<evidence type="ECO:0000313" key="13">
    <source>
        <dbReference type="Ensembl" id="ENSLACP00000001155.1"/>
    </source>
</evidence>
<evidence type="ECO:0000256" key="12">
    <source>
        <dbReference type="SAM" id="SignalP"/>
    </source>
</evidence>
<feature type="signal peptide" evidence="12">
    <location>
        <begin position="1"/>
        <end position="23"/>
    </location>
</feature>
<evidence type="ECO:0000256" key="5">
    <source>
        <dbReference type="ARBA" id="ARBA00022729"/>
    </source>
</evidence>
<dbReference type="eggNOG" id="ENOG502QUIA">
    <property type="taxonomic scope" value="Eukaryota"/>
</dbReference>
<organism evidence="13 14">
    <name type="scientific">Latimeria chalumnae</name>
    <name type="common">Coelacanth</name>
    <dbReference type="NCBI Taxonomy" id="7897"/>
    <lineage>
        <taxon>Eukaryota</taxon>
        <taxon>Metazoa</taxon>
        <taxon>Chordata</taxon>
        <taxon>Craniata</taxon>
        <taxon>Vertebrata</taxon>
        <taxon>Euteleostomi</taxon>
        <taxon>Coelacanthiformes</taxon>
        <taxon>Coelacanthidae</taxon>
        <taxon>Latimeria</taxon>
    </lineage>
</organism>
<feature type="chain" id="PRO_5003579280" description="Cardiotrophin-like cytokine factor 1" evidence="12">
    <location>
        <begin position="24"/>
        <end position="235"/>
    </location>
</feature>
<dbReference type="InterPro" id="IPR009079">
    <property type="entry name" value="4_helix_cytokine-like_core"/>
</dbReference>
<dbReference type="GeneTree" id="ENSGT00510000048856"/>
<evidence type="ECO:0000256" key="8">
    <source>
        <dbReference type="ARBA" id="ARBA00063092"/>
    </source>
</evidence>
<evidence type="ECO:0000256" key="9">
    <source>
        <dbReference type="ARBA" id="ARBA00072651"/>
    </source>
</evidence>
<dbReference type="FunCoup" id="H2ZUT4">
    <property type="interactions" value="212"/>
</dbReference>
<keyword evidence="14" id="KW-1185">Reference proteome</keyword>
<dbReference type="AlphaFoldDB" id="H2ZUT4"/>
<accession>H2ZUT4</accession>
<dbReference type="GO" id="GO:0005125">
    <property type="term" value="F:cytokine activity"/>
    <property type="evidence" value="ECO:0007669"/>
    <property type="project" value="UniProtKB-KW"/>
</dbReference>
<dbReference type="STRING" id="7897.ENSLACP00000001155"/>
<dbReference type="Ensembl" id="ENSLACT00000001166.1">
    <property type="protein sequence ID" value="ENSLACP00000001155.1"/>
    <property type="gene ID" value="ENSLACG00000001034.1"/>
</dbReference>
<evidence type="ECO:0000256" key="2">
    <source>
        <dbReference type="ARBA" id="ARBA00007432"/>
    </source>
</evidence>
<reference evidence="13" key="2">
    <citation type="submission" date="2025-08" db="UniProtKB">
        <authorList>
            <consortium name="Ensembl"/>
        </authorList>
    </citation>
    <scope>IDENTIFICATION</scope>
</reference>
<dbReference type="PANTHER" id="PTHR21353:SF7">
    <property type="entry name" value="CARDIOTROPHIN-LIKE CYTOKINE FACTOR 1"/>
    <property type="match status" value="1"/>
</dbReference>
<dbReference type="InterPro" id="IPR010681">
    <property type="entry name" value="PRF/CT"/>
</dbReference>
<protein>
    <recommendedName>
        <fullName evidence="9">Cardiotrophin-like cytokine factor 1</fullName>
    </recommendedName>
    <alternativeName>
        <fullName evidence="10">B-cell-stimulating factor 3</fullName>
    </alternativeName>
    <alternativeName>
        <fullName evidence="11">Novel neurotrophin-1</fullName>
    </alternativeName>
</protein>
<dbReference type="Proteomes" id="UP000008672">
    <property type="component" value="Unassembled WGS sequence"/>
</dbReference>
<gene>
    <name evidence="13" type="primary">CLCF1</name>
</gene>
<comment type="similarity">
    <text evidence="2">Belongs to the IL-6 superfamily.</text>
</comment>
<evidence type="ECO:0000256" key="1">
    <source>
        <dbReference type="ARBA" id="ARBA00004613"/>
    </source>
</evidence>
<comment type="subunit">
    <text evidence="8">Forms a heteromeric complex with cardiotrophin-like cytokine CRLF1/CLF-1; the CRLF1-CLCF1 complex is a ligand for the ciliary neurotrophic factor receptor/CNTFR. The CRLF1-CLCF1 heterodimer binds SORL1 (via N-terminal ectodomain); within this complex, the interaction is mediated predominantly by the CRLF1 moiety. The tripartite signaling complex formed by CRLF1, CLCF1 and CNTFR also binds SORL1.</text>
</comment>
<keyword evidence="3" id="KW-0202">Cytokine</keyword>
<comment type="function">
    <text evidence="7">In complex with CRLF1, forms a heterodimeric neurotropic cytokine that plays a crucial role during neuronal development. Also stimulates B-cells. Binds to and activates the ILST/gp130 receptor.</text>
</comment>
<dbReference type="GO" id="GO:0008284">
    <property type="term" value="P:positive regulation of cell population proliferation"/>
    <property type="evidence" value="ECO:0007669"/>
    <property type="project" value="UniProtKB-ARBA"/>
</dbReference>
<dbReference type="Gene3D" id="1.20.1250.10">
    <property type="match status" value="1"/>
</dbReference>
<evidence type="ECO:0000256" key="7">
    <source>
        <dbReference type="ARBA" id="ARBA00058915"/>
    </source>
</evidence>
<dbReference type="GO" id="GO:0097696">
    <property type="term" value="P:cell surface receptor signaling pathway via STAT"/>
    <property type="evidence" value="ECO:0007669"/>
    <property type="project" value="UniProtKB-ARBA"/>
</dbReference>
<dbReference type="InParanoid" id="H2ZUT4"/>
<proteinExistence type="inferred from homology"/>
<evidence type="ECO:0000256" key="4">
    <source>
        <dbReference type="ARBA" id="ARBA00022525"/>
    </source>
</evidence>
<evidence type="ECO:0000256" key="6">
    <source>
        <dbReference type="ARBA" id="ARBA00023180"/>
    </source>
</evidence>
<comment type="subcellular location">
    <subcellularLocation>
        <location evidence="1">Secreted</location>
    </subcellularLocation>
</comment>
<evidence type="ECO:0000256" key="3">
    <source>
        <dbReference type="ARBA" id="ARBA00022514"/>
    </source>
</evidence>